<protein>
    <submittedName>
        <fullName evidence="2">GNAT family N-acetyltransferase</fullName>
    </submittedName>
</protein>
<dbReference type="PROSITE" id="PS51186">
    <property type="entry name" value="GNAT"/>
    <property type="match status" value="1"/>
</dbReference>
<dbReference type="OrthoDB" id="9796171at2"/>
<sequence length="152" mass="16907">MSSQWLTSDFAGLSNSQLYAALKLRQEVFAVEQASIYVDADGLDPEAIHMLHWQDGELLAYQRCLPPGLQETESTLGRIVVAPAARGKNLGRELVRRGITHNLERWPQAAIRIHAQAHLEDFYRELGFVTQGDVYGLDGIPHLEMVLSTAPA</sequence>
<reference evidence="2 3" key="1">
    <citation type="submission" date="2018-01" db="EMBL/GenBank/DDBJ databases">
        <title>The draft genome sequence of Halioglobus lutimaris HF004.</title>
        <authorList>
            <person name="Du Z.-J."/>
            <person name="Shi M.-J."/>
        </authorList>
    </citation>
    <scope>NUCLEOTIDE SEQUENCE [LARGE SCALE GENOMIC DNA]</scope>
    <source>
        <strain evidence="2 3">HF004</strain>
    </source>
</reference>
<dbReference type="SUPFAM" id="SSF55729">
    <property type="entry name" value="Acyl-CoA N-acyltransferases (Nat)"/>
    <property type="match status" value="1"/>
</dbReference>
<dbReference type="AlphaFoldDB" id="A0A2N5X3J5"/>
<dbReference type="EMBL" id="PKUS01000008">
    <property type="protein sequence ID" value="PLW69076.1"/>
    <property type="molecule type" value="Genomic_DNA"/>
</dbReference>
<accession>A0A2N5X3J5</accession>
<keyword evidence="2" id="KW-0808">Transferase</keyword>
<dbReference type="Proteomes" id="UP000235005">
    <property type="component" value="Unassembled WGS sequence"/>
</dbReference>
<comment type="caution">
    <text evidence="2">The sequence shown here is derived from an EMBL/GenBank/DDBJ whole genome shotgun (WGS) entry which is preliminary data.</text>
</comment>
<dbReference type="CDD" id="cd04301">
    <property type="entry name" value="NAT_SF"/>
    <property type="match status" value="1"/>
</dbReference>
<dbReference type="InterPro" id="IPR000182">
    <property type="entry name" value="GNAT_dom"/>
</dbReference>
<dbReference type="GO" id="GO:0016747">
    <property type="term" value="F:acyltransferase activity, transferring groups other than amino-acyl groups"/>
    <property type="evidence" value="ECO:0007669"/>
    <property type="project" value="InterPro"/>
</dbReference>
<gene>
    <name evidence="2" type="ORF">C0039_08385</name>
</gene>
<evidence type="ECO:0000259" key="1">
    <source>
        <dbReference type="PROSITE" id="PS51186"/>
    </source>
</evidence>
<feature type="domain" description="N-acetyltransferase" evidence="1">
    <location>
        <begin position="8"/>
        <end position="150"/>
    </location>
</feature>
<dbReference type="Pfam" id="PF13673">
    <property type="entry name" value="Acetyltransf_10"/>
    <property type="match status" value="1"/>
</dbReference>
<dbReference type="RefSeq" id="WP_101517831.1">
    <property type="nucleotide sequence ID" value="NZ_PKUS01000008.1"/>
</dbReference>
<keyword evidence="3" id="KW-1185">Reference proteome</keyword>
<dbReference type="InterPro" id="IPR016181">
    <property type="entry name" value="Acyl_CoA_acyltransferase"/>
</dbReference>
<organism evidence="2 3">
    <name type="scientific">Pseudohalioglobus lutimaris</name>
    <dbReference type="NCBI Taxonomy" id="1737061"/>
    <lineage>
        <taxon>Bacteria</taxon>
        <taxon>Pseudomonadati</taxon>
        <taxon>Pseudomonadota</taxon>
        <taxon>Gammaproteobacteria</taxon>
        <taxon>Cellvibrionales</taxon>
        <taxon>Halieaceae</taxon>
        <taxon>Pseudohalioglobus</taxon>
    </lineage>
</organism>
<proteinExistence type="predicted"/>
<evidence type="ECO:0000313" key="3">
    <source>
        <dbReference type="Proteomes" id="UP000235005"/>
    </source>
</evidence>
<evidence type="ECO:0000313" key="2">
    <source>
        <dbReference type="EMBL" id="PLW69076.1"/>
    </source>
</evidence>
<dbReference type="Gene3D" id="3.40.630.30">
    <property type="match status" value="1"/>
</dbReference>
<name>A0A2N5X3J5_9GAMM</name>